<proteinExistence type="predicted"/>
<gene>
    <name evidence="1" type="ORF">F5144DRAFT_599595</name>
</gene>
<dbReference type="EMBL" id="JAGIZQ010000002">
    <property type="protein sequence ID" value="KAH6640922.1"/>
    <property type="molecule type" value="Genomic_DNA"/>
</dbReference>
<comment type="caution">
    <text evidence="1">The sequence shown here is derived from an EMBL/GenBank/DDBJ whole genome shotgun (WGS) entry which is preliminary data.</text>
</comment>
<name>A0ACB7PG60_9PEZI</name>
<organism evidence="1 2">
    <name type="scientific">Chaetomium tenue</name>
    <dbReference type="NCBI Taxonomy" id="1854479"/>
    <lineage>
        <taxon>Eukaryota</taxon>
        <taxon>Fungi</taxon>
        <taxon>Dikarya</taxon>
        <taxon>Ascomycota</taxon>
        <taxon>Pezizomycotina</taxon>
        <taxon>Sordariomycetes</taxon>
        <taxon>Sordariomycetidae</taxon>
        <taxon>Sordariales</taxon>
        <taxon>Chaetomiaceae</taxon>
        <taxon>Chaetomium</taxon>
    </lineage>
</organism>
<keyword evidence="2" id="KW-1185">Reference proteome</keyword>
<accession>A0ACB7PG60</accession>
<evidence type="ECO:0000313" key="1">
    <source>
        <dbReference type="EMBL" id="KAH6640922.1"/>
    </source>
</evidence>
<sequence>MDSENQQYAVDDEIATFFTKTSVTREACHSLAKELVGGGRVIPIAVQGACSYTVYAGSDLSHVVQFRLKSLGLKGQTAALARRIFGTLAPDASFKQQLGDESMAAAGQEPLLVYVMTRIRGISRLDFVLAHGFPENSPVNKVRRKTLIRDVASFFALAWKAPQTVDKAYHNHLAETFENELQILLIALPDRFHPVIRATLRALPSILALPMVLLHKDFGDCNIMVEEESCHLVGVIDWAEAEIGPFGINLHSLQDLMSKLHLKNGWIRYEDYDDLVACFWETLDNELGGLDEDTTKAIKAARVLGLLRSWAFTSRLANEPAPVPIKDDESGRYRMMILEGLLLAPATRFEGLEKWIRVEGRDFEMRYEDWGGIELRLVYLSRPGQGLAYIIHFLVFGRHL</sequence>
<protein>
    <submittedName>
        <fullName evidence="1">Uncharacterized protein</fullName>
    </submittedName>
</protein>
<dbReference type="Proteomes" id="UP000724584">
    <property type="component" value="Unassembled WGS sequence"/>
</dbReference>
<evidence type="ECO:0000313" key="2">
    <source>
        <dbReference type="Proteomes" id="UP000724584"/>
    </source>
</evidence>
<reference evidence="1 2" key="1">
    <citation type="journal article" date="2021" name="Nat. Commun.">
        <title>Genetic determinants of endophytism in the Arabidopsis root mycobiome.</title>
        <authorList>
            <person name="Mesny F."/>
            <person name="Miyauchi S."/>
            <person name="Thiergart T."/>
            <person name="Pickel B."/>
            <person name="Atanasova L."/>
            <person name="Karlsson M."/>
            <person name="Huettel B."/>
            <person name="Barry K.W."/>
            <person name="Haridas S."/>
            <person name="Chen C."/>
            <person name="Bauer D."/>
            <person name="Andreopoulos W."/>
            <person name="Pangilinan J."/>
            <person name="LaButti K."/>
            <person name="Riley R."/>
            <person name="Lipzen A."/>
            <person name="Clum A."/>
            <person name="Drula E."/>
            <person name="Henrissat B."/>
            <person name="Kohler A."/>
            <person name="Grigoriev I.V."/>
            <person name="Martin F.M."/>
            <person name="Hacquard S."/>
        </authorList>
    </citation>
    <scope>NUCLEOTIDE SEQUENCE [LARGE SCALE GENOMIC DNA]</scope>
    <source>
        <strain evidence="1 2">MPI-SDFR-AT-0079</strain>
    </source>
</reference>